<gene>
    <name evidence="1" type="ORF">CIT31_15995</name>
</gene>
<reference evidence="1 2" key="1">
    <citation type="submission" date="2017-08" db="EMBL/GenBank/DDBJ databases">
        <title>Mesorhizobium wenxinae sp. nov., a novel rhizobial species isolated from root nodules of chickpea (Cicer arietinum L.).</title>
        <authorList>
            <person name="Zhang J."/>
        </authorList>
    </citation>
    <scope>NUCLEOTIDE SEQUENCE [LARGE SCALE GENOMIC DNA]</scope>
    <source>
        <strain evidence="2">WYCCWR 10019</strain>
    </source>
</reference>
<comment type="caution">
    <text evidence="1">The sequence shown here is derived from an EMBL/GenBank/DDBJ whole genome shotgun (WGS) entry which is preliminary data.</text>
</comment>
<evidence type="ECO:0000313" key="2">
    <source>
        <dbReference type="Proteomes" id="UP000215931"/>
    </source>
</evidence>
<protein>
    <submittedName>
        <fullName evidence="1">Uncharacterized protein</fullName>
    </submittedName>
</protein>
<accession>A0A271KI77</accession>
<dbReference type="Proteomes" id="UP000215931">
    <property type="component" value="Unassembled WGS sequence"/>
</dbReference>
<organism evidence="1 2">
    <name type="scientific">Mesorhizobium wenxiniae</name>
    <dbReference type="NCBI Taxonomy" id="2014805"/>
    <lineage>
        <taxon>Bacteria</taxon>
        <taxon>Pseudomonadati</taxon>
        <taxon>Pseudomonadota</taxon>
        <taxon>Alphaproteobacteria</taxon>
        <taxon>Hyphomicrobiales</taxon>
        <taxon>Phyllobacteriaceae</taxon>
        <taxon>Mesorhizobium</taxon>
    </lineage>
</organism>
<sequence>MRFHGGSIGLEVPNQAIAPHLKGERDCLNSWIADGAFAKILSSEHDNFSWAAKRNELRRQREARRKQAA</sequence>
<name>A0A271KI77_9HYPH</name>
<proteinExistence type="predicted"/>
<dbReference type="EMBL" id="NPKH01000020">
    <property type="protein sequence ID" value="PAP95482.1"/>
    <property type="molecule type" value="Genomic_DNA"/>
</dbReference>
<evidence type="ECO:0000313" key="1">
    <source>
        <dbReference type="EMBL" id="PAP95482.1"/>
    </source>
</evidence>
<keyword evidence="2" id="KW-1185">Reference proteome</keyword>
<dbReference type="AlphaFoldDB" id="A0A271KI77"/>